<evidence type="ECO:0000256" key="6">
    <source>
        <dbReference type="ARBA" id="ARBA00022741"/>
    </source>
</evidence>
<proteinExistence type="inferred from homology"/>
<evidence type="ECO:0000256" key="8">
    <source>
        <dbReference type="ARBA" id="ARBA00022967"/>
    </source>
</evidence>
<evidence type="ECO:0000256" key="5">
    <source>
        <dbReference type="ARBA" id="ARBA00022519"/>
    </source>
</evidence>
<feature type="domain" description="ABC transporter" evidence="10">
    <location>
        <begin position="5"/>
        <end position="246"/>
    </location>
</feature>
<dbReference type="InterPro" id="IPR017871">
    <property type="entry name" value="ABC_transporter-like_CS"/>
</dbReference>
<evidence type="ECO:0000256" key="7">
    <source>
        <dbReference type="ARBA" id="ARBA00022840"/>
    </source>
</evidence>
<comment type="similarity">
    <text evidence="2">Belongs to the ABC transporter superfamily.</text>
</comment>
<keyword evidence="4" id="KW-1003">Cell membrane</keyword>
<dbReference type="InterPro" id="IPR003593">
    <property type="entry name" value="AAA+_ATPase"/>
</dbReference>
<dbReference type="GO" id="GO:0005524">
    <property type="term" value="F:ATP binding"/>
    <property type="evidence" value="ECO:0007669"/>
    <property type="project" value="UniProtKB-KW"/>
</dbReference>
<dbReference type="SMART" id="SM00382">
    <property type="entry name" value="AAA"/>
    <property type="match status" value="1"/>
</dbReference>
<dbReference type="InterPro" id="IPR003439">
    <property type="entry name" value="ABC_transporter-like_ATP-bd"/>
</dbReference>
<keyword evidence="12" id="KW-1185">Reference proteome</keyword>
<dbReference type="PANTHER" id="PTHR43297">
    <property type="entry name" value="OLIGOPEPTIDE TRANSPORT ATP-BINDING PROTEIN APPD"/>
    <property type="match status" value="1"/>
</dbReference>
<keyword evidence="3" id="KW-0813">Transport</keyword>
<evidence type="ECO:0000256" key="9">
    <source>
        <dbReference type="ARBA" id="ARBA00023136"/>
    </source>
</evidence>
<dbReference type="RefSeq" id="WP_259199571.1">
    <property type="nucleotide sequence ID" value="NZ_JANUXY010000004.1"/>
</dbReference>
<evidence type="ECO:0000256" key="1">
    <source>
        <dbReference type="ARBA" id="ARBA00004202"/>
    </source>
</evidence>
<keyword evidence="8" id="KW-1278">Translocase</keyword>
<dbReference type="Gene3D" id="3.40.50.300">
    <property type="entry name" value="P-loop containing nucleotide triphosphate hydrolases"/>
    <property type="match status" value="1"/>
</dbReference>
<evidence type="ECO:0000313" key="12">
    <source>
        <dbReference type="Proteomes" id="UP001205609"/>
    </source>
</evidence>
<comment type="caution">
    <text evidence="11">The sequence shown here is derived from an EMBL/GenBank/DDBJ whole genome shotgun (WGS) entry which is preliminary data.</text>
</comment>
<dbReference type="PANTHER" id="PTHR43297:SF14">
    <property type="entry name" value="ATPASE AAA-TYPE CORE DOMAIN-CONTAINING PROTEIN"/>
    <property type="match status" value="1"/>
</dbReference>
<protein>
    <submittedName>
        <fullName evidence="11">ATP-binding cassette domain-containing protein</fullName>
    </submittedName>
</protein>
<dbReference type="InterPro" id="IPR050388">
    <property type="entry name" value="ABC_Ni/Peptide_Import"/>
</dbReference>
<keyword evidence="5" id="KW-0997">Cell inner membrane</keyword>
<evidence type="ECO:0000256" key="4">
    <source>
        <dbReference type="ARBA" id="ARBA00022475"/>
    </source>
</evidence>
<keyword evidence="6" id="KW-0547">Nucleotide-binding</keyword>
<comment type="subcellular location">
    <subcellularLocation>
        <location evidence="1">Cell membrane</location>
        <topology evidence="1">Peripheral membrane protein</topology>
    </subcellularLocation>
</comment>
<keyword evidence="9" id="KW-0472">Membrane</keyword>
<dbReference type="Pfam" id="PF00005">
    <property type="entry name" value="ABC_tran"/>
    <property type="match status" value="1"/>
</dbReference>
<dbReference type="PROSITE" id="PS50893">
    <property type="entry name" value="ABC_TRANSPORTER_2"/>
    <property type="match status" value="1"/>
</dbReference>
<dbReference type="InterPro" id="IPR027417">
    <property type="entry name" value="P-loop_NTPase"/>
</dbReference>
<name>A0ABT2F1H9_9STAP</name>
<gene>
    <name evidence="11" type="ORF">NXS11_05200</name>
</gene>
<evidence type="ECO:0000256" key="2">
    <source>
        <dbReference type="ARBA" id="ARBA00005417"/>
    </source>
</evidence>
<dbReference type="EMBL" id="JANUXY010000004">
    <property type="protein sequence ID" value="MCS4486289.1"/>
    <property type="molecule type" value="Genomic_DNA"/>
</dbReference>
<dbReference type="SUPFAM" id="SSF52540">
    <property type="entry name" value="P-loop containing nucleoside triphosphate hydrolases"/>
    <property type="match status" value="1"/>
</dbReference>
<dbReference type="Proteomes" id="UP001205609">
    <property type="component" value="Unassembled WGS sequence"/>
</dbReference>
<dbReference type="PROSITE" id="PS00211">
    <property type="entry name" value="ABC_TRANSPORTER_1"/>
    <property type="match status" value="1"/>
</dbReference>
<reference evidence="11 12" key="1">
    <citation type="journal article" date="2023" name="Int. J. Syst. Evol. Microbiol.">
        <title>Streptococcus sciuri sp. nov., Staphylococcus marylandisciuri sp. nov. and Staphylococcus americanisciuri sp. nov., isolated from faeces of eastern grey squirrel (Sciurus carolinensis).</title>
        <authorList>
            <person name="Volokhov D.V."/>
            <person name="Zagorodnyaya T.A."/>
            <person name="Furtak V.A."/>
            <person name="Nattanmai G."/>
            <person name="Randall L."/>
            <person name="Jose S."/>
            <person name="Gao Y."/>
            <person name="Eisenberg T."/>
            <person name="Delmonte P."/>
            <person name="Blom J."/>
            <person name="Mitchell K.K."/>
        </authorList>
    </citation>
    <scope>NUCLEOTIDE SEQUENCE [LARGE SCALE GENOMIC DNA]</scope>
    <source>
        <strain evidence="11 12">GRT3</strain>
    </source>
</reference>
<accession>A0ABT2F1H9</accession>
<evidence type="ECO:0000259" key="10">
    <source>
        <dbReference type="PROSITE" id="PS50893"/>
    </source>
</evidence>
<evidence type="ECO:0000256" key="3">
    <source>
        <dbReference type="ARBA" id="ARBA00022448"/>
    </source>
</evidence>
<evidence type="ECO:0000313" key="11">
    <source>
        <dbReference type="EMBL" id="MCS4486289.1"/>
    </source>
</evidence>
<keyword evidence="7 11" id="KW-0067">ATP-binding</keyword>
<organism evidence="11 12">
    <name type="scientific">Staphylococcus americanisciuri</name>
    <dbReference type="NCBI Taxonomy" id="2973940"/>
    <lineage>
        <taxon>Bacteria</taxon>
        <taxon>Bacillati</taxon>
        <taxon>Bacillota</taxon>
        <taxon>Bacilli</taxon>
        <taxon>Bacillales</taxon>
        <taxon>Staphylococcaceae</taxon>
        <taxon>Staphylococcus</taxon>
    </lineage>
</organism>
<sequence>MTNILEITNLTIENNMREPLVQNVTLGLHSSKVNVLIGESGSGKSLTAKALVGHVPKTLAVHYDSLNYKNQSIENMHTLLGKDIGFISQDYTHSFNDHTKLGQQLIDIYRIHYNVNKNVAQKFVKAALCDVNLNPEFILKQYRFNLSGGQLARVQLASVMMLEPNLIIADEPTASLDVITGYQVMHLIKRLADVHRVTLLVITHNLSHVLDFSDWIYVIQKGKIVDSNHVQAFKNQTVTPYSLTLFNAGHRL</sequence>